<dbReference type="InterPro" id="IPR000917">
    <property type="entry name" value="Sulfatase_N"/>
</dbReference>
<dbReference type="PROSITE" id="PS51318">
    <property type="entry name" value="TAT"/>
    <property type="match status" value="1"/>
</dbReference>
<feature type="region of interest" description="Disordered" evidence="1">
    <location>
        <begin position="228"/>
        <end position="263"/>
    </location>
</feature>
<dbReference type="Pfam" id="PF00884">
    <property type="entry name" value="Sulfatase"/>
    <property type="match status" value="1"/>
</dbReference>
<dbReference type="Proteomes" id="UP000031523">
    <property type="component" value="Chromosome"/>
</dbReference>
<feature type="compositionally biased region" description="Basic and acidic residues" evidence="1">
    <location>
        <begin position="251"/>
        <end position="260"/>
    </location>
</feature>
<dbReference type="KEGG" id="sals:SLNWT_4755"/>
<sequence length="483" mass="52634">MSAQDPRPSAPVPPPSAEEPRARVSRRGFLAGSAAVAAGAAVPAIAAQAYAAANGPAAARPNILLIVTDDQPKHTEWAQPRTTGWLADQGVKFTHGHVTTPLCSPSRSSVFSGRFAHGHGVRNNKASHQLDQSATVQRHLQQAGYRTGLFGKYLNSWALADAPPHFEEFALLQPGYVDAQWNIDGTVQRLDGYTTTVVKNRTLKFLDKAKQDKRPWFAYVTPYASHGPRTPEPKYAGTPVPDWDGRPSVPEPDRADKPPYIKDATGTLAEGRRIRAEQLRTLRSVDDAVGAFRDKLAELGQLENTLVLYIGDNGFGWGDHGWTKKSVPYRQAHEVPFYLSWPAAGLGKGQADDRIVANIDIAPTLFEAAGIAPAAHHDGHSLLSAESRDHLLVEWWKQGKAAGGPPTWSSYVAKDKQYTEYYDLTTGPDGVVSGTGQVTFREYYDLKGDPHQLTNRLHGATPGEEQRLGIPELARQLAADRVS</sequence>
<protein>
    <recommendedName>
        <fullName evidence="2">Sulfatase N-terminal domain-containing protein</fullName>
    </recommendedName>
</protein>
<feature type="region of interest" description="Disordered" evidence="1">
    <location>
        <begin position="1"/>
        <end position="25"/>
    </location>
</feature>
<proteinExistence type="predicted"/>
<evidence type="ECO:0000256" key="1">
    <source>
        <dbReference type="SAM" id="MobiDB-lite"/>
    </source>
</evidence>
<keyword evidence="4" id="KW-1185">Reference proteome</keyword>
<reference evidence="3 4" key="1">
    <citation type="submission" date="2015-01" db="EMBL/GenBank/DDBJ databases">
        <title>Enhanced salinomycin production by adjusting the supply of polyketide extender units in Streptomyce albus DSM 41398.</title>
        <authorList>
            <person name="Lu C."/>
        </authorList>
    </citation>
    <scope>NUCLEOTIDE SEQUENCE [LARGE SCALE GENOMIC DNA]</scope>
    <source>
        <strain evidence="4">ATCC 21838 / DSM 41398 / FERM P-419 / JCM 4703 / NBRC 107858</strain>
    </source>
</reference>
<evidence type="ECO:0000313" key="4">
    <source>
        <dbReference type="Proteomes" id="UP000031523"/>
    </source>
</evidence>
<dbReference type="SUPFAM" id="SSF53649">
    <property type="entry name" value="Alkaline phosphatase-like"/>
    <property type="match status" value="1"/>
</dbReference>
<organism evidence="3 4">
    <name type="scientific">Streptomyces albus (strain ATCC 21838 / DSM 41398 / FERM P-419 / JCM 4703 / NBRC 107858)</name>
    <dbReference type="NCBI Taxonomy" id="1081613"/>
    <lineage>
        <taxon>Bacteria</taxon>
        <taxon>Bacillati</taxon>
        <taxon>Actinomycetota</taxon>
        <taxon>Actinomycetes</taxon>
        <taxon>Kitasatosporales</taxon>
        <taxon>Streptomycetaceae</taxon>
        <taxon>Streptomyces</taxon>
    </lineage>
</organism>
<accession>A0A0B5F2K9</accession>
<dbReference type="CDD" id="cd16147">
    <property type="entry name" value="G6S"/>
    <property type="match status" value="1"/>
</dbReference>
<dbReference type="InterPro" id="IPR006311">
    <property type="entry name" value="TAT_signal"/>
</dbReference>
<dbReference type="EMBL" id="CP010519">
    <property type="protein sequence ID" value="AJE85131.1"/>
    <property type="molecule type" value="Genomic_DNA"/>
</dbReference>
<dbReference type="Gene3D" id="3.40.720.10">
    <property type="entry name" value="Alkaline Phosphatase, subunit A"/>
    <property type="match status" value="1"/>
</dbReference>
<dbReference type="InterPro" id="IPR017850">
    <property type="entry name" value="Alkaline_phosphatase_core_sf"/>
</dbReference>
<feature type="domain" description="Sulfatase N-terminal" evidence="2">
    <location>
        <begin position="61"/>
        <end position="371"/>
    </location>
</feature>
<name>A0A0B5F2K9_STRA4</name>
<feature type="compositionally biased region" description="Pro residues" evidence="1">
    <location>
        <begin position="8"/>
        <end position="17"/>
    </location>
</feature>
<gene>
    <name evidence="3" type="ORF">SLNWT_4755</name>
</gene>
<dbReference type="PANTHER" id="PTHR43108">
    <property type="entry name" value="N-ACETYLGLUCOSAMINE-6-SULFATASE FAMILY MEMBER"/>
    <property type="match status" value="1"/>
</dbReference>
<evidence type="ECO:0000313" key="3">
    <source>
        <dbReference type="EMBL" id="AJE85131.1"/>
    </source>
</evidence>
<dbReference type="PANTHER" id="PTHR43108:SF8">
    <property type="entry name" value="SD21168P"/>
    <property type="match status" value="1"/>
</dbReference>
<evidence type="ECO:0000259" key="2">
    <source>
        <dbReference type="Pfam" id="PF00884"/>
    </source>
</evidence>
<dbReference type="AlphaFoldDB" id="A0A0B5F2K9"/>